<name>A0ABW9AM94_9BURK</name>
<dbReference type="Gene3D" id="3.40.109.10">
    <property type="entry name" value="NADH Oxidase"/>
    <property type="match status" value="1"/>
</dbReference>
<dbReference type="EMBL" id="JAQQEZ010000006">
    <property type="protein sequence ID" value="MFM0001687.1"/>
    <property type="molecule type" value="Genomic_DNA"/>
</dbReference>
<dbReference type="PANTHER" id="PTHR43673:SF2">
    <property type="entry name" value="NITROREDUCTASE"/>
    <property type="match status" value="1"/>
</dbReference>
<organism evidence="7 8">
    <name type="scientific">Paraburkholderia dipogonis</name>
    <dbReference type="NCBI Taxonomy" id="1211383"/>
    <lineage>
        <taxon>Bacteria</taxon>
        <taxon>Pseudomonadati</taxon>
        <taxon>Pseudomonadota</taxon>
        <taxon>Betaproteobacteria</taxon>
        <taxon>Burkholderiales</taxon>
        <taxon>Burkholderiaceae</taxon>
        <taxon>Paraburkholderia</taxon>
    </lineage>
</organism>
<proteinExistence type="inferred from homology"/>
<dbReference type="Proteomes" id="UP001629230">
    <property type="component" value="Unassembled WGS sequence"/>
</dbReference>
<dbReference type="CDD" id="cd02136">
    <property type="entry name" value="PnbA_NfnB-like"/>
    <property type="match status" value="1"/>
</dbReference>
<dbReference type="SUPFAM" id="SSF55469">
    <property type="entry name" value="FMN-dependent nitroreductase-like"/>
    <property type="match status" value="1"/>
</dbReference>
<evidence type="ECO:0000259" key="6">
    <source>
        <dbReference type="Pfam" id="PF00881"/>
    </source>
</evidence>
<evidence type="ECO:0000256" key="4">
    <source>
        <dbReference type="ARBA" id="ARBA00022643"/>
    </source>
</evidence>
<comment type="similarity">
    <text evidence="2">Belongs to the nitroreductase family.</text>
</comment>
<sequence length="229" mass="25565">MHSDAQVVDSVIRSRKAVRVFRSDAVSQKDIIDILDVARTAPSNSNMQPWRVHVLRGRSKESLSEALVRAHVADLHPPLQHVPDPMPEAYRPMQEEFGARYYGALGIDKADVAGRARATGRNFVFFGAPVGLIFTIDARLKKHSWLDYGLFLQTVMIAARARGLDTCPQVSFARYQTIIAEHLLLEPGFDVVCGMSLGYADHDSVVNRLAIPRETVERFTTFVGFDEEA</sequence>
<dbReference type="RefSeq" id="WP_408177165.1">
    <property type="nucleotide sequence ID" value="NZ_JAQQEZ010000006.1"/>
</dbReference>
<evidence type="ECO:0000256" key="5">
    <source>
        <dbReference type="ARBA" id="ARBA00023002"/>
    </source>
</evidence>
<comment type="caution">
    <text evidence="7">The sequence shown here is derived from an EMBL/GenBank/DDBJ whole genome shotgun (WGS) entry which is preliminary data.</text>
</comment>
<evidence type="ECO:0000256" key="1">
    <source>
        <dbReference type="ARBA" id="ARBA00001917"/>
    </source>
</evidence>
<comment type="cofactor">
    <cofactor evidence="1">
        <name>FMN</name>
        <dbReference type="ChEBI" id="CHEBI:58210"/>
    </cofactor>
</comment>
<dbReference type="PANTHER" id="PTHR43673">
    <property type="entry name" value="NAD(P)H NITROREDUCTASE YDGI-RELATED"/>
    <property type="match status" value="1"/>
</dbReference>
<keyword evidence="4" id="KW-0288">FMN</keyword>
<dbReference type="Pfam" id="PF00881">
    <property type="entry name" value="Nitroreductase"/>
    <property type="match status" value="1"/>
</dbReference>
<accession>A0ABW9AM94</accession>
<feature type="domain" description="Nitroreductase" evidence="6">
    <location>
        <begin position="12"/>
        <end position="199"/>
    </location>
</feature>
<evidence type="ECO:0000256" key="2">
    <source>
        <dbReference type="ARBA" id="ARBA00007118"/>
    </source>
</evidence>
<dbReference type="InterPro" id="IPR000415">
    <property type="entry name" value="Nitroreductase-like"/>
</dbReference>
<dbReference type="InterPro" id="IPR029479">
    <property type="entry name" value="Nitroreductase"/>
</dbReference>
<reference evidence="7 8" key="1">
    <citation type="journal article" date="2024" name="Chem. Sci.">
        <title>Discovery of megapolipeptins by genome mining of a Burkholderiales bacteria collection.</title>
        <authorList>
            <person name="Paulo B.S."/>
            <person name="Recchia M.J.J."/>
            <person name="Lee S."/>
            <person name="Fergusson C.H."/>
            <person name="Romanowski S.B."/>
            <person name="Hernandez A."/>
            <person name="Krull N."/>
            <person name="Liu D.Y."/>
            <person name="Cavanagh H."/>
            <person name="Bos A."/>
            <person name="Gray C.A."/>
            <person name="Murphy B.T."/>
            <person name="Linington R.G."/>
            <person name="Eustaquio A.S."/>
        </authorList>
    </citation>
    <scope>NUCLEOTIDE SEQUENCE [LARGE SCALE GENOMIC DNA]</scope>
    <source>
        <strain evidence="7 8">RL17-350-BIC-A</strain>
    </source>
</reference>
<evidence type="ECO:0000256" key="3">
    <source>
        <dbReference type="ARBA" id="ARBA00022630"/>
    </source>
</evidence>
<evidence type="ECO:0000313" key="8">
    <source>
        <dbReference type="Proteomes" id="UP001629230"/>
    </source>
</evidence>
<gene>
    <name evidence="7" type="ORF">PQR57_11720</name>
</gene>
<protein>
    <submittedName>
        <fullName evidence="7">Nitroreductase</fullName>
    </submittedName>
</protein>
<evidence type="ECO:0000313" key="7">
    <source>
        <dbReference type="EMBL" id="MFM0001687.1"/>
    </source>
</evidence>
<keyword evidence="3" id="KW-0285">Flavoprotein</keyword>
<keyword evidence="8" id="KW-1185">Reference proteome</keyword>
<keyword evidence="5" id="KW-0560">Oxidoreductase</keyword>